<sequence>MHNSRTIIPRFARYHGVVTMKLDYRNKIAQYNLQDYSQSYIANKLKKVIHNELQHNKPYADRYHNLITNAANLIEDDIIRSNVLHEIKHNTYYHSKHEWDITNLARKYNMTGIQVAYALANNYKQCSQIKYTYHLNTDHTKSYISPEFKTHYNQSSKKYNKKGYGYVYTYNGMAIMNEFPKNIFNNLTPLRINLNHYDFYNNDTVHCKIMSLLTSKIITNTVDTHYKQHNYYQDDDLQTQNKLYGTEIMSYIQNLVNRQHSTNPTAFTNKLFKYLHHDDIVIIKN</sequence>
<name>A0A3G4ZYZ2_9VIRU</name>
<organism evidence="1">
    <name type="scientific">Gaeavirus sp</name>
    <dbReference type="NCBI Taxonomy" id="2487767"/>
    <lineage>
        <taxon>Viruses</taxon>
        <taxon>Varidnaviria</taxon>
        <taxon>Bamfordvirae</taxon>
        <taxon>Nucleocytoviricota</taxon>
        <taxon>Megaviricetes</taxon>
        <taxon>Imitervirales</taxon>
        <taxon>Mimiviridae</taxon>
        <taxon>Klosneuvirinae</taxon>
    </lineage>
</organism>
<reference evidence="1" key="1">
    <citation type="submission" date="2018-10" db="EMBL/GenBank/DDBJ databases">
        <title>Hidden diversity of soil giant viruses.</title>
        <authorList>
            <person name="Schulz F."/>
            <person name="Alteio L."/>
            <person name="Goudeau D."/>
            <person name="Ryan E.M."/>
            <person name="Malmstrom R.R."/>
            <person name="Blanchard J."/>
            <person name="Woyke T."/>
        </authorList>
    </citation>
    <scope>NUCLEOTIDE SEQUENCE</scope>
    <source>
        <strain evidence="1">GAV1</strain>
    </source>
</reference>
<proteinExistence type="predicted"/>
<protein>
    <submittedName>
        <fullName evidence="1">Uncharacterized protein</fullName>
    </submittedName>
</protein>
<gene>
    <name evidence="1" type="ORF">Gaeavirus11_7</name>
</gene>
<dbReference type="EMBL" id="MK072209">
    <property type="protein sequence ID" value="AYV80127.1"/>
    <property type="molecule type" value="Genomic_DNA"/>
</dbReference>
<accession>A0A3G4ZYZ2</accession>
<evidence type="ECO:0000313" key="1">
    <source>
        <dbReference type="EMBL" id="AYV80127.1"/>
    </source>
</evidence>